<dbReference type="PANTHER" id="PTHR33116">
    <property type="entry name" value="REVERSE TRANSCRIPTASE ZINC-BINDING DOMAIN-CONTAINING PROTEIN-RELATED-RELATED"/>
    <property type="match status" value="1"/>
</dbReference>
<dbReference type="OrthoDB" id="1724700at2759"/>
<dbReference type="RefSeq" id="XP_016453371.1">
    <property type="nucleotide sequence ID" value="XM_016597885.1"/>
</dbReference>
<proteinExistence type="predicted"/>
<dbReference type="OMA" id="GLEANMH"/>
<name>A0A1S3YM58_TOBAC</name>
<dbReference type="PaxDb" id="4097-A0A1S3YM58"/>
<evidence type="ECO:0008006" key="2">
    <source>
        <dbReference type="Google" id="ProtNLM"/>
    </source>
</evidence>
<accession>A0A1S3YM58</accession>
<dbReference type="AlphaFoldDB" id="A0A1S3YM58"/>
<reference evidence="1" key="1">
    <citation type="submission" date="2025-08" db="UniProtKB">
        <authorList>
            <consortium name="RefSeq"/>
        </authorList>
    </citation>
    <scope>IDENTIFICATION</scope>
</reference>
<evidence type="ECO:0000313" key="1">
    <source>
        <dbReference type="RefSeq" id="XP_016453371.1"/>
    </source>
</evidence>
<protein>
    <recommendedName>
        <fullName evidence="2">Reverse transcriptase domain-containing protein</fullName>
    </recommendedName>
</protein>
<sequence length="180" mass="20672">MEYLTRVLKRMSDLPDFRHHPLCKATKLTHLIFADDSMVFCKGNLASITRVMEALNDFSAVTCLVENLEKSNIFLASMEEDEQARILQYTGFSKETLPIRYLGLPLSSMKWNKIECFQLVEKITAKIKQAYAKNFSYAGRLQVINAILFSIYNFWGAVSILPQSVLKEIDRKCRDYLGGQ</sequence>
<dbReference type="KEGG" id="nta:107777757"/>
<dbReference type="STRING" id="4097.A0A1S3YM58"/>
<organism evidence="1">
    <name type="scientific">Nicotiana tabacum</name>
    <name type="common">Common tobacco</name>
    <dbReference type="NCBI Taxonomy" id="4097"/>
    <lineage>
        <taxon>Eukaryota</taxon>
        <taxon>Viridiplantae</taxon>
        <taxon>Streptophyta</taxon>
        <taxon>Embryophyta</taxon>
        <taxon>Tracheophyta</taxon>
        <taxon>Spermatophyta</taxon>
        <taxon>Magnoliopsida</taxon>
        <taxon>eudicotyledons</taxon>
        <taxon>Gunneridae</taxon>
        <taxon>Pentapetalae</taxon>
        <taxon>asterids</taxon>
        <taxon>lamiids</taxon>
        <taxon>Solanales</taxon>
        <taxon>Solanaceae</taxon>
        <taxon>Nicotianoideae</taxon>
        <taxon>Nicotianeae</taxon>
        <taxon>Nicotiana</taxon>
    </lineage>
</organism>
<gene>
    <name evidence="1" type="primary">LOC107777757</name>
</gene>
<dbReference type="PANTHER" id="PTHR33116:SF84">
    <property type="entry name" value="RNA-DIRECTED DNA POLYMERASE"/>
    <property type="match status" value="1"/>
</dbReference>